<feature type="domain" description="DUF3048" evidence="3">
    <location>
        <begin position="218"/>
        <end position="328"/>
    </location>
</feature>
<dbReference type="InterPro" id="IPR023158">
    <property type="entry name" value="YerB-like_sf"/>
</dbReference>
<evidence type="ECO:0000259" key="3">
    <source>
        <dbReference type="Pfam" id="PF17479"/>
    </source>
</evidence>
<dbReference type="Proteomes" id="UP000277094">
    <property type="component" value="Unassembled WGS sequence"/>
</dbReference>
<proteinExistence type="predicted"/>
<protein>
    <submittedName>
        <fullName evidence="4">DUF3048 domain-containing protein</fullName>
    </submittedName>
</protein>
<dbReference type="InterPro" id="IPR021416">
    <property type="entry name" value="DUF3048_N"/>
</dbReference>
<accession>A0A3N0DSS4</accession>
<dbReference type="Pfam" id="PF11258">
    <property type="entry name" value="DUF3048"/>
    <property type="match status" value="1"/>
</dbReference>
<dbReference type="PROSITE" id="PS51257">
    <property type="entry name" value="PROKAR_LIPOPROTEIN"/>
    <property type="match status" value="1"/>
</dbReference>
<feature type="domain" description="DUF3048" evidence="2">
    <location>
        <begin position="57"/>
        <end position="191"/>
    </location>
</feature>
<keyword evidence="5" id="KW-1185">Reference proteome</keyword>
<gene>
    <name evidence="4" type="ORF">EFL95_06325</name>
</gene>
<comment type="caution">
    <text evidence="4">The sequence shown here is derived from an EMBL/GenBank/DDBJ whole genome shotgun (WGS) entry which is preliminary data.</text>
</comment>
<dbReference type="InterPro" id="IPR035328">
    <property type="entry name" value="DUF3048_C"/>
</dbReference>
<dbReference type="SUPFAM" id="SSF159774">
    <property type="entry name" value="YerB-like"/>
    <property type="match status" value="1"/>
</dbReference>
<keyword evidence="1" id="KW-0732">Signal</keyword>
<reference evidence="4 5" key="1">
    <citation type="submission" date="2018-11" db="EMBL/GenBank/DDBJ databases">
        <authorList>
            <person name="Li F."/>
        </authorList>
    </citation>
    <scope>NUCLEOTIDE SEQUENCE [LARGE SCALE GENOMIC DNA]</scope>
    <source>
        <strain evidence="4 5">KIS18-7</strain>
    </source>
</reference>
<name>A0A3N0DSS4_9ACTN</name>
<feature type="chain" id="PRO_5018205302" evidence="1">
    <location>
        <begin position="25"/>
        <end position="346"/>
    </location>
</feature>
<evidence type="ECO:0000259" key="2">
    <source>
        <dbReference type="Pfam" id="PF11258"/>
    </source>
</evidence>
<dbReference type="AlphaFoldDB" id="A0A3N0DSS4"/>
<sequence length="346" mass="36671">MLVRMIRRFGIPLTTALIASLALAGCGGGGKQDTDGTKVPDAQKTADGTKLTQISPMTGLKVQGGLPNHPVMVVKIDNTFNSEPQVGLKSADMVVEELVEGGITRLATMFYSQLPSVVGPVRSARASDIGVIKPANAVLVASGAATRTQNRLREAGIAMHFEGSVGMYRDGSRHAPYNLFMRLPRFVTALHDSARPTQNYLPWGSESDFTGVSPATNIAVKFSTTSTTRFRYSPGAHKYVNTNSHASSSDHFLADSVLVLRVREGNAGYHDPAGNPVPEAKFFGSGSALLFHNGQVVRGSWSKPKPTSALTLRTTAGTLKVPAGHVWIELMPAAGPLNGAGSVTYN</sequence>
<evidence type="ECO:0000313" key="4">
    <source>
        <dbReference type="EMBL" id="RNL78695.1"/>
    </source>
</evidence>
<organism evidence="4 5">
    <name type="scientific">Nocardioides marmorisolisilvae</name>
    <dbReference type="NCBI Taxonomy" id="1542737"/>
    <lineage>
        <taxon>Bacteria</taxon>
        <taxon>Bacillati</taxon>
        <taxon>Actinomycetota</taxon>
        <taxon>Actinomycetes</taxon>
        <taxon>Propionibacteriales</taxon>
        <taxon>Nocardioidaceae</taxon>
        <taxon>Nocardioides</taxon>
    </lineage>
</organism>
<dbReference type="Pfam" id="PF17479">
    <property type="entry name" value="DUF3048_C"/>
    <property type="match status" value="1"/>
</dbReference>
<dbReference type="Gene3D" id="3.50.90.10">
    <property type="entry name" value="YerB-like"/>
    <property type="match status" value="1"/>
</dbReference>
<evidence type="ECO:0000256" key="1">
    <source>
        <dbReference type="SAM" id="SignalP"/>
    </source>
</evidence>
<dbReference type="OrthoDB" id="9779102at2"/>
<evidence type="ECO:0000313" key="5">
    <source>
        <dbReference type="Proteomes" id="UP000277094"/>
    </source>
</evidence>
<feature type="signal peptide" evidence="1">
    <location>
        <begin position="1"/>
        <end position="24"/>
    </location>
</feature>
<dbReference type="EMBL" id="RJSG01000002">
    <property type="protein sequence ID" value="RNL78695.1"/>
    <property type="molecule type" value="Genomic_DNA"/>
</dbReference>